<dbReference type="STRING" id="368603.AYY16_01525"/>
<dbReference type="PANTHER" id="PTHR11669:SF8">
    <property type="entry name" value="DNA POLYMERASE III SUBUNIT DELTA"/>
    <property type="match status" value="1"/>
</dbReference>
<dbReference type="RefSeq" id="WP_067426471.1">
    <property type="nucleotide sequence ID" value="NZ_LZEX01000045.1"/>
</dbReference>
<name>A0A1B8H0A5_9GAMM</name>
<dbReference type="Gene3D" id="3.40.50.300">
    <property type="entry name" value="P-loop containing nucleotide triphosphate hydrolases"/>
    <property type="match status" value="1"/>
</dbReference>
<comment type="caution">
    <text evidence="10">The sequence shown here is derived from an EMBL/GenBank/DDBJ whole genome shotgun (WGS) entry which is preliminary data.</text>
</comment>
<evidence type="ECO:0000256" key="3">
    <source>
        <dbReference type="ARBA" id="ARBA00022679"/>
    </source>
</evidence>
<dbReference type="EMBL" id="LZEX01000045">
    <property type="protein sequence ID" value="OBU02483.1"/>
    <property type="molecule type" value="Genomic_DNA"/>
</dbReference>
<comment type="catalytic activity">
    <reaction evidence="7">
        <text>DNA(n) + a 2'-deoxyribonucleoside 5'-triphosphate = DNA(n+1) + diphosphate</text>
        <dbReference type="Rhea" id="RHEA:22508"/>
        <dbReference type="Rhea" id="RHEA-COMP:17339"/>
        <dbReference type="Rhea" id="RHEA-COMP:17340"/>
        <dbReference type="ChEBI" id="CHEBI:33019"/>
        <dbReference type="ChEBI" id="CHEBI:61560"/>
        <dbReference type="ChEBI" id="CHEBI:173112"/>
        <dbReference type="EC" id="2.7.7.7"/>
    </reaction>
</comment>
<dbReference type="NCBIfam" id="TIGR00678">
    <property type="entry name" value="holB"/>
    <property type="match status" value="1"/>
</dbReference>
<dbReference type="GO" id="GO:0009360">
    <property type="term" value="C:DNA polymerase III complex"/>
    <property type="evidence" value="ECO:0007669"/>
    <property type="project" value="InterPro"/>
</dbReference>
<dbReference type="InterPro" id="IPR004622">
    <property type="entry name" value="DNA_pol_HolB"/>
</dbReference>
<dbReference type="InterPro" id="IPR050238">
    <property type="entry name" value="DNA_Rep/Repair_Clamp_Loader"/>
</dbReference>
<evidence type="ECO:0000313" key="11">
    <source>
        <dbReference type="Proteomes" id="UP000092247"/>
    </source>
</evidence>
<keyword evidence="5" id="KW-0235">DNA replication</keyword>
<dbReference type="SUPFAM" id="SSF48019">
    <property type="entry name" value="post-AAA+ oligomerization domain-like"/>
    <property type="match status" value="1"/>
</dbReference>
<dbReference type="Proteomes" id="UP000092247">
    <property type="component" value="Unassembled WGS sequence"/>
</dbReference>
<dbReference type="EC" id="2.7.7.7" evidence="1"/>
<sequence length="333" mass="37085">MNWYPWLNPVYRQLATAWLSGQGHHALLLYGIAGTGTDELAYALTRLRMCQRPEGIKSCGECHSCKLMLAGSHPDFYLLQPEKGKNSLGVDAVRTITEKLYDRSQLSGAKLVHIPQAELLTEAAANALLKTLEEPTDNTWFVLQSPRLDLLLPTLRSRCFAYHLATPPVASGLQWLQRELPQSDATDRQTALNLCHNAPAAARDLLMTPDWVARQTLFAQLSQAVNSGDFLSLLSAVNHQEPEKRINWLVTLLMDAVKYQQNMAPACLNQDQTALIVLLAERYSSAHLLAAADSWLTCRHRLLTVTGVNHELLLVEQLLHQETLFSASSLSTQ</sequence>
<evidence type="ECO:0000313" key="10">
    <source>
        <dbReference type="EMBL" id="OBU02483.1"/>
    </source>
</evidence>
<dbReference type="GO" id="GO:0006261">
    <property type="term" value="P:DNA-templated DNA replication"/>
    <property type="evidence" value="ECO:0007669"/>
    <property type="project" value="TreeGrafter"/>
</dbReference>
<feature type="domain" description="DNA polymerase III subunit delta' AAA+ ATPase lid" evidence="9">
    <location>
        <begin position="172"/>
        <end position="206"/>
    </location>
</feature>
<dbReference type="InterPro" id="IPR008921">
    <property type="entry name" value="DNA_pol3_clamp-load_cplx_C"/>
</dbReference>
<proteinExistence type="predicted"/>
<evidence type="ECO:0000259" key="8">
    <source>
        <dbReference type="Pfam" id="PF09115"/>
    </source>
</evidence>
<evidence type="ECO:0000256" key="6">
    <source>
        <dbReference type="ARBA" id="ARBA00022932"/>
    </source>
</evidence>
<evidence type="ECO:0000256" key="5">
    <source>
        <dbReference type="ARBA" id="ARBA00022705"/>
    </source>
</evidence>
<organism evidence="10 11">
    <name type="scientific">Morganella psychrotolerans</name>
    <dbReference type="NCBI Taxonomy" id="368603"/>
    <lineage>
        <taxon>Bacteria</taxon>
        <taxon>Pseudomonadati</taxon>
        <taxon>Pseudomonadota</taxon>
        <taxon>Gammaproteobacteria</taxon>
        <taxon>Enterobacterales</taxon>
        <taxon>Morganellaceae</taxon>
        <taxon>Morganella</taxon>
    </lineage>
</organism>
<dbReference type="Gene3D" id="1.20.272.10">
    <property type="match status" value="1"/>
</dbReference>
<dbReference type="Pfam" id="PF21500">
    <property type="entry name" value="HolB_lid"/>
    <property type="match status" value="1"/>
</dbReference>
<dbReference type="AlphaFoldDB" id="A0A1B8H0A5"/>
<dbReference type="Pfam" id="PF13177">
    <property type="entry name" value="DNA_pol3_delta2"/>
    <property type="match status" value="1"/>
</dbReference>
<dbReference type="GO" id="GO:0003677">
    <property type="term" value="F:DNA binding"/>
    <property type="evidence" value="ECO:0007669"/>
    <property type="project" value="InterPro"/>
</dbReference>
<feature type="domain" description="DNA polymerase III delta subunit C-terminal" evidence="8">
    <location>
        <begin position="211"/>
        <end position="322"/>
    </location>
</feature>
<keyword evidence="4" id="KW-0548">Nucleotidyltransferase</keyword>
<evidence type="ECO:0000256" key="2">
    <source>
        <dbReference type="ARBA" id="ARBA00014363"/>
    </source>
</evidence>
<reference evidence="10 11" key="1">
    <citation type="submission" date="2016-06" db="EMBL/GenBank/DDBJ databases">
        <authorList>
            <person name="Kjaerup R.B."/>
            <person name="Dalgaard T.S."/>
            <person name="Juul-Madsen H.R."/>
        </authorList>
    </citation>
    <scope>NUCLEOTIDE SEQUENCE [LARGE SCALE GENOMIC DNA]</scope>
    <source>
        <strain evidence="10 11">GCSL-Mp3</strain>
    </source>
</reference>
<gene>
    <name evidence="10" type="ORF">AYY17_12580</name>
</gene>
<evidence type="ECO:0000256" key="7">
    <source>
        <dbReference type="ARBA" id="ARBA00049244"/>
    </source>
</evidence>
<protein>
    <recommendedName>
        <fullName evidence="2">DNA polymerase III subunit delta'</fullName>
        <ecNumber evidence="1">2.7.7.7</ecNumber>
    </recommendedName>
</protein>
<dbReference type="InterPro" id="IPR048731">
    <property type="entry name" value="HolB_lid-gammaproteobact"/>
</dbReference>
<dbReference type="InterPro" id="IPR015199">
    <property type="entry name" value="DNA_pol_III_delta_C"/>
</dbReference>
<dbReference type="PANTHER" id="PTHR11669">
    <property type="entry name" value="REPLICATION FACTOR C / DNA POLYMERASE III GAMMA-TAU SUBUNIT"/>
    <property type="match status" value="1"/>
</dbReference>
<keyword evidence="6" id="KW-0239">DNA-directed DNA polymerase</keyword>
<dbReference type="GO" id="GO:0003887">
    <property type="term" value="F:DNA-directed DNA polymerase activity"/>
    <property type="evidence" value="ECO:0007669"/>
    <property type="project" value="UniProtKB-KW"/>
</dbReference>
<evidence type="ECO:0000256" key="1">
    <source>
        <dbReference type="ARBA" id="ARBA00012417"/>
    </source>
</evidence>
<dbReference type="SUPFAM" id="SSF52540">
    <property type="entry name" value="P-loop containing nucleoside triphosphate hydrolases"/>
    <property type="match status" value="1"/>
</dbReference>
<keyword evidence="3" id="KW-0808">Transferase</keyword>
<dbReference type="InterPro" id="IPR027417">
    <property type="entry name" value="P-loop_NTPase"/>
</dbReference>
<dbReference type="Pfam" id="PF09115">
    <property type="entry name" value="DNApol3-delta_C"/>
    <property type="match status" value="1"/>
</dbReference>
<evidence type="ECO:0000256" key="4">
    <source>
        <dbReference type="ARBA" id="ARBA00022695"/>
    </source>
</evidence>
<evidence type="ECO:0000259" key="9">
    <source>
        <dbReference type="Pfam" id="PF21500"/>
    </source>
</evidence>
<dbReference type="GO" id="GO:0008408">
    <property type="term" value="F:3'-5' exonuclease activity"/>
    <property type="evidence" value="ECO:0007669"/>
    <property type="project" value="InterPro"/>
</dbReference>
<accession>A0A1B8H0A5</accession>